<evidence type="ECO:0000313" key="1">
    <source>
        <dbReference type="EMBL" id="KAK3081929.1"/>
    </source>
</evidence>
<reference evidence="1" key="1">
    <citation type="submission" date="2024-09" db="EMBL/GenBank/DDBJ databases">
        <title>Black Yeasts Isolated from many extreme environments.</title>
        <authorList>
            <person name="Coleine C."/>
            <person name="Stajich J.E."/>
            <person name="Selbmann L."/>
        </authorList>
    </citation>
    <scope>NUCLEOTIDE SEQUENCE</scope>
    <source>
        <strain evidence="1">CCFEE 5737</strain>
    </source>
</reference>
<keyword evidence="2" id="KW-1185">Reference proteome</keyword>
<evidence type="ECO:0000313" key="2">
    <source>
        <dbReference type="Proteomes" id="UP001186974"/>
    </source>
</evidence>
<proteinExistence type="predicted"/>
<dbReference type="Proteomes" id="UP001186974">
    <property type="component" value="Unassembled WGS sequence"/>
</dbReference>
<gene>
    <name evidence="1" type="ORF">LTS18_011654</name>
</gene>
<organism evidence="1 2">
    <name type="scientific">Coniosporium uncinatum</name>
    <dbReference type="NCBI Taxonomy" id="93489"/>
    <lineage>
        <taxon>Eukaryota</taxon>
        <taxon>Fungi</taxon>
        <taxon>Dikarya</taxon>
        <taxon>Ascomycota</taxon>
        <taxon>Pezizomycotina</taxon>
        <taxon>Dothideomycetes</taxon>
        <taxon>Dothideomycetes incertae sedis</taxon>
        <taxon>Coniosporium</taxon>
    </lineage>
</organism>
<name>A0ACC3DYM7_9PEZI</name>
<dbReference type="EMBL" id="JAWDJW010000034">
    <property type="protein sequence ID" value="KAK3081929.1"/>
    <property type="molecule type" value="Genomic_DNA"/>
</dbReference>
<comment type="caution">
    <text evidence="1">The sequence shown here is derived from an EMBL/GenBank/DDBJ whole genome shotgun (WGS) entry which is preliminary data.</text>
</comment>
<protein>
    <submittedName>
        <fullName evidence="1">Uncharacterized protein</fullName>
    </submittedName>
</protein>
<sequence length="865" mass="94150">MDASSIQESEGGGLQWSILRGSTHAATPSRSNTLKKKGSIKRVASIKRSASRKSLRPGSIKETGVQDSVGDDFNNVFSTPIPTSRTPTDVLANRFQDWCKFLKELIAYFREVQSSYDHRSKAILKVSNTIANINTPNLFTTEGGINDANVILRDYHRTASSELNKAKEMESDVTDQLSGLRADLAQKIKEIKSLSGDFKNSVDKEKEGTRKAVNALHEALAAVDSDPHGAVRKEDPFVFKLGVDRQVERQIDEENYLHRAYLNLEGSGRELESIVVGEIQKAYNTLAGILKREADESYQVVEKLRSGPITLPKHHEWEQFVNSDPHFVSPNLPLRRLEDIQYPDKHHPAAAEVRAGMLERKSKYLKSYTPGWYVLSPTHLHEFKSADKIYSQPPVMSLLLTDQKLGSHSGADSKSNKFILKGRQTGTMHRGHQWVFRAESYDTMLAWYDDIKNLTEKTGEARNAFVRSHARSFSSGSQKASSVSGDSGLEEDEADEVPYSVATASSMSMSKQQSASSEKPPQRPQPGGRFPSDLQVNRHLQAPLSPSGGSSDIDHDLTTAAGGLAAGGAAGYAARDVQDSGAPPVDSQAYVSPVQGTVQMQPPMQFPQQQEAKQYQPEQYQPQPVQTCQSQLPQQVQTYQPRPPQQYALSAQAYPSQPSQSTIYSYDPATTSDLDLQPQAQQKSTFTPAERHGSAYGDWMALAAGGAVLEAGAFGAGEYWHNKRQQAEQLPQDTHKDEALPEAVEPAAAPIPLRNPTRTLDGATDESAPGSTGPASRFSASTTGSEFPTGAASSQQEKSEGSGLEGGSGADAATAPAHTAYDTNSDGSVNARRIGRIFPSVIRHDTSTSISNLHVPGEYLRGSAA</sequence>
<accession>A0ACC3DYM7</accession>